<accession>A0A834R3U3</accession>
<protein>
    <submittedName>
        <fullName evidence="2 3">Uncharacterized protein</fullName>
    </submittedName>
</protein>
<reference evidence="3" key="3">
    <citation type="submission" date="2022-06" db="UniProtKB">
        <authorList>
            <consortium name="EnsemblMetazoa"/>
        </authorList>
    </citation>
    <scope>IDENTIFICATION</scope>
</reference>
<keyword evidence="4" id="KW-1185">Reference proteome</keyword>
<dbReference type="Proteomes" id="UP000070412">
    <property type="component" value="Unassembled WGS sequence"/>
</dbReference>
<organism evidence="2">
    <name type="scientific">Sarcoptes scabiei</name>
    <name type="common">Itch mite</name>
    <name type="synonym">Acarus scabiei</name>
    <dbReference type="NCBI Taxonomy" id="52283"/>
    <lineage>
        <taxon>Eukaryota</taxon>
        <taxon>Metazoa</taxon>
        <taxon>Ecdysozoa</taxon>
        <taxon>Arthropoda</taxon>
        <taxon>Chelicerata</taxon>
        <taxon>Arachnida</taxon>
        <taxon>Acari</taxon>
        <taxon>Acariformes</taxon>
        <taxon>Sarcoptiformes</taxon>
        <taxon>Astigmata</taxon>
        <taxon>Psoroptidia</taxon>
        <taxon>Sarcoptoidea</taxon>
        <taxon>Sarcoptidae</taxon>
        <taxon>Sarcoptinae</taxon>
        <taxon>Sarcoptes</taxon>
    </lineage>
</organism>
<reference evidence="2" key="2">
    <citation type="submission" date="2020-01" db="EMBL/GenBank/DDBJ databases">
        <authorList>
            <person name="Korhonen P.K.K."/>
            <person name="Guangxu M.G."/>
            <person name="Wang T.W."/>
            <person name="Stroehlein A.J.S."/>
            <person name="Young N.D."/>
            <person name="Ang C.-S.A."/>
            <person name="Fernando D.W.F."/>
            <person name="Lu H.L."/>
            <person name="Taylor S.T."/>
            <person name="Ehtesham M.E.M."/>
            <person name="Najaraj S.H.N."/>
            <person name="Harsha G.H.G."/>
            <person name="Madugundu A.M."/>
            <person name="Renuse S.R."/>
            <person name="Holt D.H."/>
            <person name="Pandey A.P."/>
            <person name="Papenfuss A.P."/>
            <person name="Gasser R.B.G."/>
            <person name="Fischer K.F."/>
        </authorList>
    </citation>
    <scope>NUCLEOTIDE SEQUENCE</scope>
    <source>
        <strain evidence="2">SSS_KF_BRIS2020</strain>
    </source>
</reference>
<dbReference type="OrthoDB" id="6515115at2759"/>
<reference evidence="4" key="1">
    <citation type="journal article" date="2020" name="PLoS Negl. Trop. Dis.">
        <title>High-quality nuclear genome for Sarcoptes scabiei-A critical resource for a neglected parasite.</title>
        <authorList>
            <person name="Korhonen P.K."/>
            <person name="Gasser R.B."/>
            <person name="Ma G."/>
            <person name="Wang T."/>
            <person name="Stroehlein A.J."/>
            <person name="Young N.D."/>
            <person name="Ang C.S."/>
            <person name="Fernando D.D."/>
            <person name="Lu H.C."/>
            <person name="Taylor S."/>
            <person name="Reynolds S.L."/>
            <person name="Mofiz E."/>
            <person name="Najaraj S.H."/>
            <person name="Gowda H."/>
            <person name="Madugundu A."/>
            <person name="Renuse S."/>
            <person name="Holt D."/>
            <person name="Pandey A."/>
            <person name="Papenfuss A.T."/>
            <person name="Fischer K."/>
        </authorList>
    </citation>
    <scope>NUCLEOTIDE SEQUENCE [LARGE SCALE GENOMIC DNA]</scope>
</reference>
<feature type="compositionally biased region" description="Low complexity" evidence="1">
    <location>
        <begin position="55"/>
        <end position="91"/>
    </location>
</feature>
<feature type="region of interest" description="Disordered" evidence="1">
    <location>
        <begin position="55"/>
        <end position="108"/>
    </location>
</feature>
<gene>
    <name evidence="2" type="ORF">SSS_5309</name>
</gene>
<evidence type="ECO:0000313" key="2">
    <source>
        <dbReference type="EMBL" id="KAF7490344.1"/>
    </source>
</evidence>
<name>A0A834R3U3_SARSC</name>
<dbReference type="AlphaFoldDB" id="A0A834R3U3"/>
<proteinExistence type="predicted"/>
<evidence type="ECO:0000313" key="3">
    <source>
        <dbReference type="EnsemblMetazoa" id="KAF7490344.1"/>
    </source>
</evidence>
<evidence type="ECO:0000256" key="1">
    <source>
        <dbReference type="SAM" id="MobiDB-lite"/>
    </source>
</evidence>
<evidence type="ECO:0000313" key="4">
    <source>
        <dbReference type="Proteomes" id="UP000070412"/>
    </source>
</evidence>
<dbReference type="EMBL" id="WVUK01000062">
    <property type="protein sequence ID" value="KAF7490344.1"/>
    <property type="molecule type" value="Genomic_DNA"/>
</dbReference>
<sequence>MALFEHNNHQHLRLHRCRRRLKNQLQQLWILISIFFLSSTIVDCMERNQEMIDVSSSQQQSISSHSSSSSSIPLSSRSAKTLSSSSFVSTISPPPPTPQSSTIATSNSQRSLLDNDQWKNVLKKMTETNPCGSSENYTICAQCGQWTSNEEAFYMCCLNLEGVREYCISFINYELNENQQQQQPQQSQSSS</sequence>
<dbReference type="EnsemblMetazoa" id="SSS_5309s_mrna">
    <property type="protein sequence ID" value="KAF7490344.1"/>
    <property type="gene ID" value="SSS_5309"/>
</dbReference>